<name>A0ABT1SVG7_9FIRM</name>
<evidence type="ECO:0000313" key="2">
    <source>
        <dbReference type="Proteomes" id="UP001206692"/>
    </source>
</evidence>
<keyword evidence="2" id="KW-1185">Reference proteome</keyword>
<protein>
    <recommendedName>
        <fullName evidence="3">MazG-like protein</fullName>
    </recommendedName>
</protein>
<accession>A0ABT1SVG7</accession>
<reference evidence="1 2" key="1">
    <citation type="submission" date="2022-06" db="EMBL/GenBank/DDBJ databases">
        <title>Isolation of gut microbiota from human fecal samples.</title>
        <authorList>
            <person name="Pamer E.G."/>
            <person name="Barat B."/>
            <person name="Waligurski E."/>
            <person name="Medina S."/>
            <person name="Paddock L."/>
            <person name="Mostad J."/>
        </authorList>
    </citation>
    <scope>NUCLEOTIDE SEQUENCE [LARGE SCALE GENOMIC DNA]</scope>
    <source>
        <strain evidence="1 2">DFI.1.1</strain>
    </source>
</reference>
<dbReference type="EMBL" id="JANGEW010000035">
    <property type="protein sequence ID" value="MCQ5343638.1"/>
    <property type="molecule type" value="Genomic_DNA"/>
</dbReference>
<evidence type="ECO:0000313" key="1">
    <source>
        <dbReference type="EMBL" id="MCQ5343638.1"/>
    </source>
</evidence>
<dbReference type="RefSeq" id="WP_227163249.1">
    <property type="nucleotide sequence ID" value="NZ_JAJCIO010000039.1"/>
</dbReference>
<proteinExistence type="predicted"/>
<sequence length="55" mass="6249">MVNEGRWPSDNQAILPAKIGECVWWLAVLSERNGIDFSEAVEGFLKTRLEELSKD</sequence>
<comment type="caution">
    <text evidence="1">The sequence shown here is derived from an EMBL/GenBank/DDBJ whole genome shotgun (WGS) entry which is preliminary data.</text>
</comment>
<dbReference type="Proteomes" id="UP001206692">
    <property type="component" value="Unassembled WGS sequence"/>
</dbReference>
<organism evidence="1 2">
    <name type="scientific">Megasphaera massiliensis</name>
    <dbReference type="NCBI Taxonomy" id="1232428"/>
    <lineage>
        <taxon>Bacteria</taxon>
        <taxon>Bacillati</taxon>
        <taxon>Bacillota</taxon>
        <taxon>Negativicutes</taxon>
        <taxon>Veillonellales</taxon>
        <taxon>Veillonellaceae</taxon>
        <taxon>Megasphaera</taxon>
    </lineage>
</organism>
<evidence type="ECO:0008006" key="3">
    <source>
        <dbReference type="Google" id="ProtNLM"/>
    </source>
</evidence>
<gene>
    <name evidence="1" type="ORF">NE675_11470</name>
</gene>